<dbReference type="PANTHER" id="PTHR22935">
    <property type="entry name" value="PENICILLIN-BINDING PROTEIN"/>
    <property type="match status" value="1"/>
</dbReference>
<dbReference type="PANTHER" id="PTHR22935:SF95">
    <property type="entry name" value="BETA-LACTAMASE-LIKE 1-RELATED"/>
    <property type="match status" value="1"/>
</dbReference>
<accession>A0A5C7B6C1</accession>
<evidence type="ECO:0000313" key="4">
    <source>
        <dbReference type="EMBL" id="TXE15508.1"/>
    </source>
</evidence>
<organism evidence="4 5">
    <name type="scientific">Psychroserpens burtonensis</name>
    <dbReference type="NCBI Taxonomy" id="49278"/>
    <lineage>
        <taxon>Bacteria</taxon>
        <taxon>Pseudomonadati</taxon>
        <taxon>Bacteroidota</taxon>
        <taxon>Flavobacteriia</taxon>
        <taxon>Flavobacteriales</taxon>
        <taxon>Flavobacteriaceae</taxon>
        <taxon>Psychroserpens</taxon>
    </lineage>
</organism>
<protein>
    <submittedName>
        <fullName evidence="4">Beta-lactamase family protein</fullName>
    </submittedName>
</protein>
<proteinExistence type="inferred from homology"/>
<name>A0A5C7B6C1_9FLAO</name>
<evidence type="ECO:0000313" key="5">
    <source>
        <dbReference type="Proteomes" id="UP000321938"/>
    </source>
</evidence>
<evidence type="ECO:0000259" key="3">
    <source>
        <dbReference type="Pfam" id="PF00144"/>
    </source>
</evidence>
<dbReference type="InterPro" id="IPR001466">
    <property type="entry name" value="Beta-lactam-related"/>
</dbReference>
<evidence type="ECO:0000256" key="1">
    <source>
        <dbReference type="ARBA" id="ARBA00038473"/>
    </source>
</evidence>
<comment type="similarity">
    <text evidence="1">Belongs to the beta-lactamase family.</text>
</comment>
<dbReference type="InterPro" id="IPR012338">
    <property type="entry name" value="Beta-lactam/transpept-like"/>
</dbReference>
<dbReference type="EMBL" id="VOSB01000031">
    <property type="protein sequence ID" value="TXE15508.1"/>
    <property type="molecule type" value="Genomic_DNA"/>
</dbReference>
<dbReference type="Pfam" id="PF00144">
    <property type="entry name" value="Beta-lactamase"/>
    <property type="match status" value="1"/>
</dbReference>
<feature type="region of interest" description="Disordered" evidence="2">
    <location>
        <begin position="18"/>
        <end position="37"/>
    </location>
</feature>
<dbReference type="SUPFAM" id="SSF56601">
    <property type="entry name" value="beta-lactamase/transpeptidase-like"/>
    <property type="match status" value="1"/>
</dbReference>
<dbReference type="Proteomes" id="UP000321938">
    <property type="component" value="Unassembled WGS sequence"/>
</dbReference>
<dbReference type="OrthoDB" id="9793489at2"/>
<comment type="caution">
    <text evidence="4">The sequence shown here is derived from an EMBL/GenBank/DDBJ whole genome shotgun (WGS) entry which is preliminary data.</text>
</comment>
<feature type="compositionally biased region" description="Basic and acidic residues" evidence="2">
    <location>
        <begin position="26"/>
        <end position="37"/>
    </location>
</feature>
<reference evidence="4 5" key="1">
    <citation type="submission" date="2019-08" db="EMBL/GenBank/DDBJ databases">
        <title>Genome of Psychroserpens burtonensis ACAM 167.</title>
        <authorList>
            <person name="Bowman J.P."/>
        </authorList>
    </citation>
    <scope>NUCLEOTIDE SEQUENCE [LARGE SCALE GENOMIC DNA]</scope>
    <source>
        <strain evidence="4 5">ACAM 167</strain>
    </source>
</reference>
<gene>
    <name evidence="4" type="ORF">ES692_16475</name>
</gene>
<dbReference type="Gene3D" id="3.40.710.10">
    <property type="entry name" value="DD-peptidase/beta-lactamase superfamily"/>
    <property type="match status" value="1"/>
</dbReference>
<feature type="domain" description="Beta-lactamase-related" evidence="3">
    <location>
        <begin position="1"/>
        <end position="135"/>
    </location>
</feature>
<evidence type="ECO:0000256" key="2">
    <source>
        <dbReference type="SAM" id="MobiDB-lite"/>
    </source>
</evidence>
<dbReference type="InterPro" id="IPR051478">
    <property type="entry name" value="Beta-lactamase-like_AB/R"/>
</dbReference>
<sequence>MNNTYFNVPENQKENLAKGMAGGPTAEHDYERPKSEQNEVGYRIPNGALYSTPSNMVKFMKACMGYSNLLNENNITILQTTQTPTTRLRSNYSFGFDLYSDQGINTIGLAGSNAGYSAHFEYEKDSEYGVILMRNYIFGNTNLDLRSNSLLRKLSLVE</sequence>
<keyword evidence="5" id="KW-1185">Reference proteome</keyword>
<dbReference type="AlphaFoldDB" id="A0A5C7B6C1"/>